<dbReference type="Gene3D" id="3.40.50.300">
    <property type="entry name" value="P-loop containing nucleotide triphosphate hydrolases"/>
    <property type="match status" value="1"/>
</dbReference>
<dbReference type="InterPro" id="IPR002197">
    <property type="entry name" value="HTH_Fis"/>
</dbReference>
<dbReference type="InterPro" id="IPR058031">
    <property type="entry name" value="AAA_lid_NorR"/>
</dbReference>
<evidence type="ECO:0000259" key="7">
    <source>
        <dbReference type="PROSITE" id="PS50045"/>
    </source>
</evidence>
<dbReference type="PROSITE" id="PS00688">
    <property type="entry name" value="SIGMA54_INTERACT_3"/>
    <property type="match status" value="1"/>
</dbReference>
<keyword evidence="3" id="KW-0805">Transcription regulation</keyword>
<dbReference type="Pfam" id="PF00158">
    <property type="entry name" value="Sigma54_activat"/>
    <property type="match status" value="1"/>
</dbReference>
<feature type="domain" description="Sigma-54 factor interaction" evidence="7">
    <location>
        <begin position="235"/>
        <end position="465"/>
    </location>
</feature>
<dbReference type="GO" id="GO:0005524">
    <property type="term" value="F:ATP binding"/>
    <property type="evidence" value="ECO:0007669"/>
    <property type="project" value="UniProtKB-KW"/>
</dbReference>
<comment type="caution">
    <text evidence="8">The sequence shown here is derived from an EMBL/GenBank/DDBJ whole genome shotgun (WGS) entry which is preliminary data.</text>
</comment>
<keyword evidence="6" id="KW-0472">Membrane</keyword>
<evidence type="ECO:0000256" key="2">
    <source>
        <dbReference type="ARBA" id="ARBA00022840"/>
    </source>
</evidence>
<dbReference type="CDD" id="cd00009">
    <property type="entry name" value="AAA"/>
    <property type="match status" value="1"/>
</dbReference>
<dbReference type="PROSITE" id="PS50045">
    <property type="entry name" value="SIGMA54_INTERACT_4"/>
    <property type="match status" value="1"/>
</dbReference>
<dbReference type="SUPFAM" id="SSF52540">
    <property type="entry name" value="P-loop containing nucleoside triphosphate hydrolases"/>
    <property type="match status" value="1"/>
</dbReference>
<dbReference type="AlphaFoldDB" id="A0A3M8ALQ8"/>
<dbReference type="InterPro" id="IPR002078">
    <property type="entry name" value="Sigma_54_int"/>
</dbReference>
<keyword evidence="6" id="KW-0812">Transmembrane</keyword>
<dbReference type="Gene3D" id="1.10.8.60">
    <property type="match status" value="1"/>
</dbReference>
<dbReference type="PANTHER" id="PTHR32071">
    <property type="entry name" value="TRANSCRIPTIONAL REGULATORY PROTEIN"/>
    <property type="match status" value="1"/>
</dbReference>
<dbReference type="Pfam" id="PF02954">
    <property type="entry name" value="HTH_8"/>
    <property type="match status" value="1"/>
</dbReference>
<keyword evidence="6" id="KW-1133">Transmembrane helix</keyword>
<dbReference type="InterPro" id="IPR009057">
    <property type="entry name" value="Homeodomain-like_sf"/>
</dbReference>
<evidence type="ECO:0000256" key="4">
    <source>
        <dbReference type="ARBA" id="ARBA00023163"/>
    </source>
</evidence>
<accession>A0A3M8ALQ8</accession>
<evidence type="ECO:0000256" key="6">
    <source>
        <dbReference type="SAM" id="Phobius"/>
    </source>
</evidence>
<dbReference type="InterPro" id="IPR027417">
    <property type="entry name" value="P-loop_NTPase"/>
</dbReference>
<dbReference type="Proteomes" id="UP000276178">
    <property type="component" value="Unassembled WGS sequence"/>
</dbReference>
<dbReference type="GO" id="GO:0006355">
    <property type="term" value="P:regulation of DNA-templated transcription"/>
    <property type="evidence" value="ECO:0007669"/>
    <property type="project" value="InterPro"/>
</dbReference>
<reference evidence="8 9" key="1">
    <citation type="submission" date="2018-10" db="EMBL/GenBank/DDBJ databases">
        <title>Phylogenomics of Brevibacillus.</title>
        <authorList>
            <person name="Dunlap C."/>
        </authorList>
    </citation>
    <scope>NUCLEOTIDE SEQUENCE [LARGE SCALE GENOMIC DNA]</scope>
    <source>
        <strain evidence="8 9">NRRL NRS 1219</strain>
    </source>
</reference>
<name>A0A3M8ALQ8_9BACL</name>
<keyword evidence="1" id="KW-0547">Nucleotide-binding</keyword>
<evidence type="ECO:0000313" key="9">
    <source>
        <dbReference type="Proteomes" id="UP000276178"/>
    </source>
</evidence>
<feature type="transmembrane region" description="Helical" evidence="6">
    <location>
        <begin position="33"/>
        <end position="53"/>
    </location>
</feature>
<evidence type="ECO:0000256" key="5">
    <source>
        <dbReference type="SAM" id="MobiDB-lite"/>
    </source>
</evidence>
<dbReference type="FunFam" id="3.40.50.300:FF:000006">
    <property type="entry name" value="DNA-binding transcriptional regulator NtrC"/>
    <property type="match status" value="1"/>
</dbReference>
<organism evidence="8 9">
    <name type="scientific">Brevibacillus agri</name>
    <dbReference type="NCBI Taxonomy" id="51101"/>
    <lineage>
        <taxon>Bacteria</taxon>
        <taxon>Bacillati</taxon>
        <taxon>Bacillota</taxon>
        <taxon>Bacilli</taxon>
        <taxon>Bacillales</taxon>
        <taxon>Paenibacillaceae</taxon>
        <taxon>Brevibacillus</taxon>
    </lineage>
</organism>
<dbReference type="SUPFAM" id="SSF46689">
    <property type="entry name" value="Homeodomain-like"/>
    <property type="match status" value="1"/>
</dbReference>
<gene>
    <name evidence="8" type="ORF">EB820_19085</name>
</gene>
<evidence type="ECO:0000256" key="3">
    <source>
        <dbReference type="ARBA" id="ARBA00023015"/>
    </source>
</evidence>
<dbReference type="EMBL" id="RHHN01000057">
    <property type="protein sequence ID" value="RNB52128.1"/>
    <property type="molecule type" value="Genomic_DNA"/>
</dbReference>
<dbReference type="GO" id="GO:0043565">
    <property type="term" value="F:sequence-specific DNA binding"/>
    <property type="evidence" value="ECO:0007669"/>
    <property type="project" value="InterPro"/>
</dbReference>
<dbReference type="InterPro" id="IPR025944">
    <property type="entry name" value="Sigma_54_int_dom_CS"/>
</dbReference>
<dbReference type="Gene3D" id="1.10.10.60">
    <property type="entry name" value="Homeodomain-like"/>
    <property type="match status" value="1"/>
</dbReference>
<keyword evidence="2" id="KW-0067">ATP-binding</keyword>
<dbReference type="SMART" id="SM00382">
    <property type="entry name" value="AAA"/>
    <property type="match status" value="1"/>
</dbReference>
<dbReference type="Pfam" id="PF25601">
    <property type="entry name" value="AAA_lid_14"/>
    <property type="match status" value="1"/>
</dbReference>
<keyword evidence="4" id="KW-0804">Transcription</keyword>
<protein>
    <submittedName>
        <fullName evidence="8">AAA family ATPase</fullName>
    </submittedName>
</protein>
<proteinExistence type="predicted"/>
<feature type="region of interest" description="Disordered" evidence="5">
    <location>
        <begin position="111"/>
        <end position="137"/>
    </location>
</feature>
<evidence type="ECO:0000256" key="1">
    <source>
        <dbReference type="ARBA" id="ARBA00022741"/>
    </source>
</evidence>
<evidence type="ECO:0000313" key="8">
    <source>
        <dbReference type="EMBL" id="RNB52128.1"/>
    </source>
</evidence>
<dbReference type="OrthoDB" id="9783240at2"/>
<dbReference type="InterPro" id="IPR003593">
    <property type="entry name" value="AAA+_ATPase"/>
</dbReference>
<sequence length="549" mass="61800">MPTDGKFTKFTHRASFAYIFLYNREEKPVAKRVSYWLSFLVVSPVLLVLPHWLTEKLFACFTFEHLSCDRTTKTNHLPRRDASTILEADVPLSFIGASSVIERSQHRAASQPLAVAKPPADSLNLSQPATPPSRPLSQTEADWRRLLLFWAEKSHEHLIALDESRTVVFATRLAGERFGIRAGMTLDEHWQDALRKDWTFEEQTTEGAAPMWIYLLRRRPASSPAQQQPTLFPAIATKSPLYQKQLQTARIAAHSLSHTLLLGETGSGKEVLARAIHDASPRKNGPFVAVNIASLPKDLIASELFGYADGAFTGAKKGGQPGKFEAASHGTLFLDEIGEMTLELQVLLLRVLEERKITRLGSHTEKELDVRIIAATNRFLEDDVQNGLFRADLYYRLNVLQIRIPPLRERKEDIASLAEQFLHQLHEQYEGGPTQLRETAMTALHRHSWPGNVRELRNVLERAFLHAFPDPQISVQHLPPDWTWLGQNEADAQADHSPLLRTLERETIQQAIREAPSISAAAKKLGIARSTLYRKMSELAIGPCSESHV</sequence>